<protein>
    <submittedName>
        <fullName evidence="2">Gypsy/ty3 retroelement polyprotein</fullName>
    </submittedName>
</protein>
<reference evidence="2" key="1">
    <citation type="journal article" date="2022" name="Int. J. Mol. Sci.">
        <title>Draft Genome of Tanacetum Coccineum: Genomic Comparison of Closely Related Tanacetum-Family Plants.</title>
        <authorList>
            <person name="Yamashiro T."/>
            <person name="Shiraishi A."/>
            <person name="Nakayama K."/>
            <person name="Satake H."/>
        </authorList>
    </citation>
    <scope>NUCLEOTIDE SEQUENCE</scope>
</reference>
<name>A0ABQ5IFD0_9ASTR</name>
<accession>A0ABQ5IFD0</accession>
<sequence length="192" mass="22001">MDDATRSFITEIINAALAASMESINRSFQEQLERTVIAMNNSVNGVCMRQDALAADVQRLNGETGTSNRPNNTRMSRIAKIEFPKFYGDDPTGWVYRCNQFFKVDDILLEDKVKLASMHVYDKALAWHQQFNMIHGETVDWNVYVEALLKRFSSCYEDPIFDLKNIRQKGGLVQVYIDAFDLIMTKVDVPES</sequence>
<evidence type="ECO:0000313" key="3">
    <source>
        <dbReference type="Proteomes" id="UP001151760"/>
    </source>
</evidence>
<organism evidence="2 3">
    <name type="scientific">Tanacetum coccineum</name>
    <dbReference type="NCBI Taxonomy" id="301880"/>
    <lineage>
        <taxon>Eukaryota</taxon>
        <taxon>Viridiplantae</taxon>
        <taxon>Streptophyta</taxon>
        <taxon>Embryophyta</taxon>
        <taxon>Tracheophyta</taxon>
        <taxon>Spermatophyta</taxon>
        <taxon>Magnoliopsida</taxon>
        <taxon>eudicotyledons</taxon>
        <taxon>Gunneridae</taxon>
        <taxon>Pentapetalae</taxon>
        <taxon>asterids</taxon>
        <taxon>campanulids</taxon>
        <taxon>Asterales</taxon>
        <taxon>Asteraceae</taxon>
        <taxon>Asteroideae</taxon>
        <taxon>Anthemideae</taxon>
        <taxon>Anthemidinae</taxon>
        <taxon>Tanacetum</taxon>
    </lineage>
</organism>
<dbReference type="Pfam" id="PF03732">
    <property type="entry name" value="Retrotrans_gag"/>
    <property type="match status" value="1"/>
</dbReference>
<gene>
    <name evidence="2" type="ORF">Tco_1094386</name>
</gene>
<keyword evidence="3" id="KW-1185">Reference proteome</keyword>
<feature type="domain" description="Retrotransposon gag" evidence="1">
    <location>
        <begin position="114"/>
        <end position="188"/>
    </location>
</feature>
<reference evidence="2" key="2">
    <citation type="submission" date="2022-01" db="EMBL/GenBank/DDBJ databases">
        <authorList>
            <person name="Yamashiro T."/>
            <person name="Shiraishi A."/>
            <person name="Satake H."/>
            <person name="Nakayama K."/>
        </authorList>
    </citation>
    <scope>NUCLEOTIDE SEQUENCE</scope>
</reference>
<evidence type="ECO:0000313" key="2">
    <source>
        <dbReference type="EMBL" id="GJT98868.1"/>
    </source>
</evidence>
<proteinExistence type="predicted"/>
<comment type="caution">
    <text evidence="2">The sequence shown here is derived from an EMBL/GenBank/DDBJ whole genome shotgun (WGS) entry which is preliminary data.</text>
</comment>
<dbReference type="InterPro" id="IPR005162">
    <property type="entry name" value="Retrotrans_gag_dom"/>
</dbReference>
<dbReference type="EMBL" id="BQNB010020715">
    <property type="protein sequence ID" value="GJT98868.1"/>
    <property type="molecule type" value="Genomic_DNA"/>
</dbReference>
<evidence type="ECO:0000259" key="1">
    <source>
        <dbReference type="Pfam" id="PF03732"/>
    </source>
</evidence>
<dbReference type="Proteomes" id="UP001151760">
    <property type="component" value="Unassembled WGS sequence"/>
</dbReference>